<name>A0A0E3WWL2_METBA</name>
<feature type="domain" description="Glycogen debranching enzyme bacterial and archaeal type N-terminal" evidence="2">
    <location>
        <begin position="20"/>
        <end position="233"/>
    </location>
</feature>
<dbReference type="PANTHER" id="PTHR10569:SF2">
    <property type="entry name" value="GLYCOGEN DEBRANCHING ENZYME"/>
    <property type="match status" value="1"/>
</dbReference>
<dbReference type="InterPro" id="IPR006451">
    <property type="entry name" value="Glycogen_debranch_arc"/>
</dbReference>
<dbReference type="PATRIC" id="fig|1434107.4.peg.1982"/>
<gene>
    <name evidence="3" type="ORF">MSBR3_1521</name>
</gene>
<evidence type="ECO:0000313" key="3">
    <source>
        <dbReference type="EMBL" id="AKB82099.1"/>
    </source>
</evidence>
<dbReference type="Pfam" id="PF06202">
    <property type="entry name" value="GDE_C"/>
    <property type="match status" value="1"/>
</dbReference>
<dbReference type="AlphaFoldDB" id="A0A0E3WWL2"/>
<dbReference type="GO" id="GO:0005980">
    <property type="term" value="P:glycogen catabolic process"/>
    <property type="evidence" value="ECO:0007669"/>
    <property type="project" value="InterPro"/>
</dbReference>
<sequence length="659" mass="74544">MSGIKFGADSFSTYEEGIKKEWIVGNGLGGYASSTVIGANTRTYHGLLVASPEKSPGRFVLLSSLDEEISINEEVYRLATHKYPDTVFPSGFNYISKFILVPFPLWVYQSGDFTIKKKIFMVHDSNTTCILYDIRSRREGALLRIFPLVNSRNFHYTVRSGELSFSQKSTPAGVKLESSNGCNFSLSSNLNYHSDPKWYYNFEYDIEKKRRLNFQEDNFNPGYFEIKLKLGTSHFFIAASTEDISSLTLEQVEEFYTRETYRQNLLTFNSRLTEPFALKLLRATDPFIVKNPSSGENTVIAGYHWFSDWGRDTMISMPGLLLIPRRFEEAKSILKNFSRHCKRGLIPNAFLALGGEPIYNTVDASLWFIHTVGRYFAYTKDFLFISDVWDTLEEIIENYRKGTDFGIGMDSDYLIQQGPQLTWMDAKIGEQAVTPRAGKACEINALWYNALKTTSNLGTHLGKNISSYETLAAGVASNFENVFWNSETNCLFDLVYNDETGNEIKDPAIRPNQIFAVSLPYTVLSPEKEKAIVDRVEKDLLIPFGLRTLSTDNPLYKGHCHGDAVTRDAAYHNGTAWPWLLGAYVKAYRKVHNYSKESLEDMRALLQGFDTHLKAAGVGTISEIFDGDYPYTPGGCIAQAWSVAEILRAYVEDVLGIKP</sequence>
<dbReference type="RefSeq" id="WP_048107492.1">
    <property type="nucleotide sequence ID" value="NZ_CP009517.1"/>
</dbReference>
<dbReference type="KEGG" id="mbak:MSBR3_1521"/>
<dbReference type="FunFam" id="1.50.10.10:FF:000073">
    <property type="entry name" value="Glycogen debranching enzyme, hypothetical (TreX-like)"/>
    <property type="match status" value="1"/>
</dbReference>
<dbReference type="InterPro" id="IPR010401">
    <property type="entry name" value="AGL/Gdb1"/>
</dbReference>
<evidence type="ECO:0000313" key="4">
    <source>
        <dbReference type="Proteomes" id="UP000033066"/>
    </source>
</evidence>
<protein>
    <submittedName>
        <fullName evidence="3">Glycogen debranching enzyme, archaeal type, TIGR01561</fullName>
    </submittedName>
</protein>
<accession>A0A0E3WWL2</accession>
<dbReference type="HOGENOM" id="CLU_026835_0_0_2"/>
<evidence type="ECO:0000259" key="2">
    <source>
        <dbReference type="Pfam" id="PF12439"/>
    </source>
</evidence>
<dbReference type="InterPro" id="IPR024742">
    <property type="entry name" value="Glycogen_debranch_N"/>
</dbReference>
<evidence type="ECO:0000259" key="1">
    <source>
        <dbReference type="Pfam" id="PF06202"/>
    </source>
</evidence>
<dbReference type="GO" id="GO:0004134">
    <property type="term" value="F:4-alpha-glucanotransferase activity"/>
    <property type="evidence" value="ECO:0007669"/>
    <property type="project" value="InterPro"/>
</dbReference>
<dbReference type="PANTHER" id="PTHR10569">
    <property type="entry name" value="GLYCOGEN DEBRANCHING ENZYME"/>
    <property type="match status" value="1"/>
</dbReference>
<dbReference type="OrthoDB" id="8543at2157"/>
<dbReference type="SUPFAM" id="SSF48208">
    <property type="entry name" value="Six-hairpin glycosidases"/>
    <property type="match status" value="1"/>
</dbReference>
<dbReference type="InterPro" id="IPR012341">
    <property type="entry name" value="6hp_glycosidase-like_sf"/>
</dbReference>
<dbReference type="GeneID" id="24789061"/>
<reference evidence="3" key="1">
    <citation type="submission" date="2014-07" db="EMBL/GenBank/DDBJ databases">
        <title>Methanogenic archaea and the global carbon cycle.</title>
        <authorList>
            <person name="Henriksen J.R."/>
            <person name="Luke J."/>
            <person name="Reinhart S."/>
            <person name="Benedict M.N."/>
            <person name="Youngblut N.D."/>
            <person name="Metcalf M.E."/>
            <person name="Whitaker R.J."/>
            <person name="Metcalf W.W."/>
        </authorList>
    </citation>
    <scope>NUCLEOTIDE SEQUENCE [LARGE SCALE GENOMIC DNA]</scope>
    <source>
        <strain evidence="3">3</strain>
    </source>
</reference>
<dbReference type="Gene3D" id="1.50.10.10">
    <property type="match status" value="1"/>
</dbReference>
<feature type="domain" description="Glycogen debranching enzyme C-terminal" evidence="1">
    <location>
        <begin position="283"/>
        <end position="648"/>
    </location>
</feature>
<dbReference type="InterPro" id="IPR008928">
    <property type="entry name" value="6-hairpin_glycosidase_sf"/>
</dbReference>
<dbReference type="NCBIfam" id="TIGR01561">
    <property type="entry name" value="gde_arch"/>
    <property type="match status" value="1"/>
</dbReference>
<organism evidence="3 4">
    <name type="scientific">Methanosarcina barkeri 3</name>
    <dbReference type="NCBI Taxonomy" id="1434107"/>
    <lineage>
        <taxon>Archaea</taxon>
        <taxon>Methanobacteriati</taxon>
        <taxon>Methanobacteriota</taxon>
        <taxon>Stenosarchaea group</taxon>
        <taxon>Methanomicrobia</taxon>
        <taxon>Methanosarcinales</taxon>
        <taxon>Methanosarcinaceae</taxon>
        <taxon>Methanosarcina</taxon>
    </lineage>
</organism>
<dbReference type="EMBL" id="CP009517">
    <property type="protein sequence ID" value="AKB82099.1"/>
    <property type="molecule type" value="Genomic_DNA"/>
</dbReference>
<dbReference type="Proteomes" id="UP000033066">
    <property type="component" value="Chromosome"/>
</dbReference>
<dbReference type="InterPro" id="IPR032790">
    <property type="entry name" value="GDE_C"/>
</dbReference>
<dbReference type="GO" id="GO:0004135">
    <property type="term" value="F:amylo-alpha-1,6-glucosidase activity"/>
    <property type="evidence" value="ECO:0007669"/>
    <property type="project" value="InterPro"/>
</dbReference>
<dbReference type="STRING" id="1434107.MSBR3_1521"/>
<keyword evidence="4" id="KW-1185">Reference proteome</keyword>
<dbReference type="Pfam" id="PF12439">
    <property type="entry name" value="GDE_N"/>
    <property type="match status" value="1"/>
</dbReference>
<proteinExistence type="predicted"/>